<evidence type="ECO:0000256" key="3">
    <source>
        <dbReference type="SAM" id="Phobius"/>
    </source>
</evidence>
<gene>
    <name evidence="4" type="ORF">CBF35_12475</name>
</gene>
<keyword evidence="5" id="KW-1185">Reference proteome</keyword>
<dbReference type="PIRSF" id="PIRSF021292">
    <property type="entry name" value="Competence_ComGD"/>
    <property type="match status" value="1"/>
</dbReference>
<dbReference type="OrthoDB" id="2199641at2"/>
<name>A0A429ZHM7_9ENTE</name>
<evidence type="ECO:0000256" key="1">
    <source>
        <dbReference type="ARBA" id="ARBA00004241"/>
    </source>
</evidence>
<accession>A0A429ZHM7</accession>
<dbReference type="RefSeq" id="WP_126781609.1">
    <property type="nucleotide sequence ID" value="NZ_CAUQJP010000006.1"/>
</dbReference>
<dbReference type="InterPro" id="IPR012902">
    <property type="entry name" value="N_methyl_site"/>
</dbReference>
<evidence type="ECO:0000256" key="2">
    <source>
        <dbReference type="ARBA" id="ARBA00023287"/>
    </source>
</evidence>
<evidence type="ECO:0000313" key="4">
    <source>
        <dbReference type="EMBL" id="RST93084.1"/>
    </source>
</evidence>
<evidence type="ECO:0000313" key="5">
    <source>
        <dbReference type="Proteomes" id="UP000287239"/>
    </source>
</evidence>
<dbReference type="GO" id="GO:0009986">
    <property type="term" value="C:cell surface"/>
    <property type="evidence" value="ECO:0007669"/>
    <property type="project" value="UniProtKB-SubCell"/>
</dbReference>
<reference evidence="4 5" key="1">
    <citation type="submission" date="2017-05" db="EMBL/GenBank/DDBJ databases">
        <title>Vagococcus spp. assemblies.</title>
        <authorList>
            <person name="Gulvik C.A."/>
        </authorList>
    </citation>
    <scope>NUCLEOTIDE SEQUENCE [LARGE SCALE GENOMIC DNA]</scope>
    <source>
        <strain evidence="4 5">NCFB 2777</strain>
    </source>
</reference>
<proteinExistence type="predicted"/>
<evidence type="ECO:0008006" key="6">
    <source>
        <dbReference type="Google" id="ProtNLM"/>
    </source>
</evidence>
<dbReference type="NCBIfam" id="NF040982">
    <property type="entry name" value="ComGD"/>
    <property type="match status" value="1"/>
</dbReference>
<protein>
    <recommendedName>
        <fullName evidence="6">Competence protein ComGD</fullName>
    </recommendedName>
</protein>
<comment type="caution">
    <text evidence="4">The sequence shown here is derived from an EMBL/GenBank/DDBJ whole genome shotgun (WGS) entry which is preliminary data.</text>
</comment>
<keyword evidence="2" id="KW-0178">Competence</keyword>
<dbReference type="Proteomes" id="UP000287239">
    <property type="component" value="Unassembled WGS sequence"/>
</dbReference>
<keyword evidence="3" id="KW-1133">Transmembrane helix</keyword>
<keyword evidence="3" id="KW-0472">Membrane</keyword>
<sequence length="151" mass="17722">MTCPKAFAGVTLVESLIVLSLSTSLLLLTVSQVTSWRRQVAYDYFVAEFERSLVYTQQAAILSQRGSRVLSQTQSNIIEFSYYDYQQEQQRETLELPIDLQVVRETVVTFRPGTGNVNRINRFEFYNQHKEERLIFQYYLGSGRFVRREEK</sequence>
<dbReference type="AlphaFoldDB" id="A0A429ZHM7"/>
<dbReference type="GeneID" id="98569157"/>
<dbReference type="InterPro" id="IPR016785">
    <property type="entry name" value="ComGD"/>
</dbReference>
<organism evidence="4 5">
    <name type="scientific">Vagococcus salmoninarum</name>
    <dbReference type="NCBI Taxonomy" id="2739"/>
    <lineage>
        <taxon>Bacteria</taxon>
        <taxon>Bacillati</taxon>
        <taxon>Bacillota</taxon>
        <taxon>Bacilli</taxon>
        <taxon>Lactobacillales</taxon>
        <taxon>Enterococcaceae</taxon>
        <taxon>Vagococcus</taxon>
    </lineage>
</organism>
<dbReference type="EMBL" id="NGJU01000020">
    <property type="protein sequence ID" value="RST93084.1"/>
    <property type="molecule type" value="Genomic_DNA"/>
</dbReference>
<comment type="subcellular location">
    <subcellularLocation>
        <location evidence="1">Cell surface</location>
    </subcellularLocation>
</comment>
<dbReference type="GO" id="GO:0030420">
    <property type="term" value="P:establishment of competence for transformation"/>
    <property type="evidence" value="ECO:0007669"/>
    <property type="project" value="UniProtKB-KW"/>
</dbReference>
<keyword evidence="3" id="KW-0812">Transmembrane</keyword>
<feature type="transmembrane region" description="Helical" evidence="3">
    <location>
        <begin position="6"/>
        <end position="28"/>
    </location>
</feature>
<dbReference type="PROSITE" id="PS00409">
    <property type="entry name" value="PROKAR_NTER_METHYL"/>
    <property type="match status" value="1"/>
</dbReference>